<keyword evidence="9" id="KW-1185">Reference proteome</keyword>
<protein>
    <submittedName>
        <fullName evidence="8">HtrA-like peptidase</fullName>
    </submittedName>
</protein>
<dbReference type="AlphaFoldDB" id="A0A368XYI1"/>
<dbReference type="PANTHER" id="PTHR43343:SF3">
    <property type="entry name" value="PROTEASE DO-LIKE 8, CHLOROPLASTIC"/>
    <property type="match status" value="1"/>
</dbReference>
<keyword evidence="6" id="KW-1133">Transmembrane helix</keyword>
<evidence type="ECO:0000256" key="6">
    <source>
        <dbReference type="SAM" id="Phobius"/>
    </source>
</evidence>
<keyword evidence="2" id="KW-0645">Protease</keyword>
<evidence type="ECO:0000256" key="3">
    <source>
        <dbReference type="ARBA" id="ARBA00022801"/>
    </source>
</evidence>
<dbReference type="Proteomes" id="UP000252585">
    <property type="component" value="Unassembled WGS sequence"/>
</dbReference>
<dbReference type="PANTHER" id="PTHR43343">
    <property type="entry name" value="PEPTIDASE S12"/>
    <property type="match status" value="1"/>
</dbReference>
<dbReference type="InterPro" id="IPR001478">
    <property type="entry name" value="PDZ"/>
</dbReference>
<keyword evidence="6" id="KW-0812">Transmembrane</keyword>
<dbReference type="Pfam" id="PF13365">
    <property type="entry name" value="Trypsin_2"/>
    <property type="match status" value="1"/>
</dbReference>
<dbReference type="InterPro" id="IPR043504">
    <property type="entry name" value="Peptidase_S1_PA_chymotrypsin"/>
</dbReference>
<evidence type="ECO:0000313" key="9">
    <source>
        <dbReference type="Proteomes" id="UP000252585"/>
    </source>
</evidence>
<sequence>MMTENNHQDFNNENNSLEGEEINTPQEQNEVEATSTNTTEENEKKEPKKNKTGWQMFVSGIAGGLVVAVTGGTLLATGAFDDTLSEAEPNEETAEVASSNIAESDVTPVINEDSSSLSPAINQVSDAVVGVSNIQQTSLWEESDPAGAGSGVVYKKEGDYAYVVTNNHVVDGAKDLEVVLTDGESVPAELLGGDQLTDLAVLRIDAEHVEKVAPLGESSSITVGDTAIAIGNPLGNEFAGSVTKGIISGLERSVEMDLNRDGQPDWTTEVIQTDAAINPGNSGGALINTSGEVIGINSMKIATATVEGIGFAIPIDDAKPIIDQLETEGEVTRPFIGISAVDLSTVPAQNKQQDLELDDSVEDGVVVAEIQADSPADEAGLERYDVITKINDQAITSMMDVKNYLYKETNTGDEVRITFYRNGKLQTTDLTLVEQPVE</sequence>
<dbReference type="InterPro" id="IPR009003">
    <property type="entry name" value="Peptidase_S1_PA"/>
</dbReference>
<dbReference type="CDD" id="cd06781">
    <property type="entry name" value="cpPDZ_BsHtra-like"/>
    <property type="match status" value="1"/>
</dbReference>
<dbReference type="EMBL" id="QPJJ01000004">
    <property type="protein sequence ID" value="RCW73061.1"/>
    <property type="molecule type" value="Genomic_DNA"/>
</dbReference>
<organism evidence="8 9">
    <name type="scientific">Saliterribacillus persicus</name>
    <dbReference type="NCBI Taxonomy" id="930114"/>
    <lineage>
        <taxon>Bacteria</taxon>
        <taxon>Bacillati</taxon>
        <taxon>Bacillota</taxon>
        <taxon>Bacilli</taxon>
        <taxon>Bacillales</taxon>
        <taxon>Bacillaceae</taxon>
        <taxon>Saliterribacillus</taxon>
    </lineage>
</organism>
<evidence type="ECO:0000256" key="5">
    <source>
        <dbReference type="SAM" id="MobiDB-lite"/>
    </source>
</evidence>
<evidence type="ECO:0000256" key="1">
    <source>
        <dbReference type="ARBA" id="ARBA00010541"/>
    </source>
</evidence>
<evidence type="ECO:0000256" key="4">
    <source>
        <dbReference type="ARBA" id="ARBA00022825"/>
    </source>
</evidence>
<dbReference type="InterPro" id="IPR036034">
    <property type="entry name" value="PDZ_sf"/>
</dbReference>
<comment type="caution">
    <text evidence="8">The sequence shown here is derived from an EMBL/GenBank/DDBJ whole genome shotgun (WGS) entry which is preliminary data.</text>
</comment>
<evidence type="ECO:0000313" key="8">
    <source>
        <dbReference type="EMBL" id="RCW73061.1"/>
    </source>
</evidence>
<keyword evidence="3" id="KW-0378">Hydrolase</keyword>
<dbReference type="SUPFAM" id="SSF50156">
    <property type="entry name" value="PDZ domain-like"/>
    <property type="match status" value="1"/>
</dbReference>
<dbReference type="Gene3D" id="2.30.42.10">
    <property type="match status" value="1"/>
</dbReference>
<dbReference type="GO" id="GO:0006508">
    <property type="term" value="P:proteolysis"/>
    <property type="evidence" value="ECO:0007669"/>
    <property type="project" value="UniProtKB-KW"/>
</dbReference>
<dbReference type="SUPFAM" id="SSF50494">
    <property type="entry name" value="Trypsin-like serine proteases"/>
    <property type="match status" value="1"/>
</dbReference>
<dbReference type="Gene3D" id="2.40.10.10">
    <property type="entry name" value="Trypsin-like serine proteases"/>
    <property type="match status" value="2"/>
</dbReference>
<gene>
    <name evidence="8" type="ORF">DFR57_10455</name>
</gene>
<dbReference type="GO" id="GO:0004252">
    <property type="term" value="F:serine-type endopeptidase activity"/>
    <property type="evidence" value="ECO:0007669"/>
    <property type="project" value="InterPro"/>
</dbReference>
<comment type="similarity">
    <text evidence="1">Belongs to the peptidase S1C family.</text>
</comment>
<reference evidence="8 9" key="1">
    <citation type="submission" date="2018-07" db="EMBL/GenBank/DDBJ databases">
        <title>Genomic Encyclopedia of Type Strains, Phase IV (KMG-IV): sequencing the most valuable type-strain genomes for metagenomic binning, comparative biology and taxonomic classification.</title>
        <authorList>
            <person name="Goeker M."/>
        </authorList>
    </citation>
    <scope>NUCLEOTIDE SEQUENCE [LARGE SCALE GENOMIC DNA]</scope>
    <source>
        <strain evidence="8 9">DSM 27696</strain>
    </source>
</reference>
<feature type="region of interest" description="Disordered" evidence="5">
    <location>
        <begin position="1"/>
        <end position="51"/>
    </location>
</feature>
<dbReference type="OrthoDB" id="9758917at2"/>
<feature type="transmembrane region" description="Helical" evidence="6">
    <location>
        <begin position="54"/>
        <end position="80"/>
    </location>
</feature>
<proteinExistence type="inferred from homology"/>
<evidence type="ECO:0000256" key="2">
    <source>
        <dbReference type="ARBA" id="ARBA00022670"/>
    </source>
</evidence>
<keyword evidence="6" id="KW-0472">Membrane</keyword>
<name>A0A368XYI1_9BACI</name>
<accession>A0A368XYI1</accession>
<evidence type="ECO:0000259" key="7">
    <source>
        <dbReference type="SMART" id="SM00228"/>
    </source>
</evidence>
<dbReference type="SMART" id="SM00228">
    <property type="entry name" value="PDZ"/>
    <property type="match status" value="1"/>
</dbReference>
<dbReference type="InterPro" id="IPR001940">
    <property type="entry name" value="Peptidase_S1C"/>
</dbReference>
<keyword evidence="4" id="KW-0720">Serine protease</keyword>
<dbReference type="Pfam" id="PF13180">
    <property type="entry name" value="PDZ_2"/>
    <property type="match status" value="1"/>
</dbReference>
<dbReference type="InterPro" id="IPR051201">
    <property type="entry name" value="Chloro_Bact_Ser_Proteases"/>
</dbReference>
<dbReference type="PRINTS" id="PR00834">
    <property type="entry name" value="PROTEASES2C"/>
</dbReference>
<feature type="domain" description="PDZ" evidence="7">
    <location>
        <begin position="334"/>
        <end position="423"/>
    </location>
</feature>